<dbReference type="GO" id="GO:0005769">
    <property type="term" value="C:early endosome"/>
    <property type="evidence" value="ECO:0007669"/>
    <property type="project" value="UniProtKB-SubCell"/>
</dbReference>
<dbReference type="GO" id="GO:0016020">
    <property type="term" value="C:membrane"/>
    <property type="evidence" value="ECO:0007669"/>
    <property type="project" value="UniProtKB-SubCell"/>
</dbReference>
<proteinExistence type="inferred from homology"/>
<protein>
    <recommendedName>
        <fullName evidence="17">Transmembrane protein 230</fullName>
    </recommendedName>
</protein>
<keyword evidence="10" id="KW-0967">Endosome</keyword>
<evidence type="ECO:0000256" key="16">
    <source>
        <dbReference type="ARBA" id="ARBA00024003"/>
    </source>
</evidence>
<accession>A0A1W0WTJ0</accession>
<evidence type="ECO:0000313" key="20">
    <source>
        <dbReference type="EMBL" id="OQV18463.1"/>
    </source>
</evidence>
<keyword evidence="14 19" id="KW-0472">Membrane</keyword>
<evidence type="ECO:0000256" key="7">
    <source>
        <dbReference type="ARBA" id="ARBA00004603"/>
    </source>
</evidence>
<organism evidence="20 21">
    <name type="scientific">Hypsibius exemplaris</name>
    <name type="common">Freshwater tardigrade</name>
    <dbReference type="NCBI Taxonomy" id="2072580"/>
    <lineage>
        <taxon>Eukaryota</taxon>
        <taxon>Metazoa</taxon>
        <taxon>Ecdysozoa</taxon>
        <taxon>Tardigrada</taxon>
        <taxon>Eutardigrada</taxon>
        <taxon>Parachela</taxon>
        <taxon>Hypsibioidea</taxon>
        <taxon>Hypsibiidae</taxon>
        <taxon>Hypsibius</taxon>
    </lineage>
</organism>
<keyword evidence="15" id="KW-0968">Cytoplasmic vesicle</keyword>
<dbReference type="OrthoDB" id="5597044at2759"/>
<sequence length="223" mass="24765">MYEKDSEFLVPEDPRFESLRKRDVPVKAQRSKSSDEFTEGQYTSQFYDVCTPPIASIIRAVLLFVVGTVLTVIGSLLLAGYFDVAYADRTWPVLTLGLICFIPGFHYSRIAYYVHKGYPGYSYTDIPDNLITMKAKAVTADFVQAGGDASDLRVSIPVSPQDDLTSLGAALMDLKERINTHLTGVIKNTPIIAAVPMESAPSEEEDFEEEEEDYLADLTKDSL</sequence>
<dbReference type="InterPro" id="IPR008590">
    <property type="entry name" value="TMEM_230/134"/>
</dbReference>
<dbReference type="InterPro" id="IPR044234">
    <property type="entry name" value="TMEM230"/>
</dbReference>
<dbReference type="GO" id="GO:0055037">
    <property type="term" value="C:recycling endosome"/>
    <property type="evidence" value="ECO:0007669"/>
    <property type="project" value="UniProtKB-SubCell"/>
</dbReference>
<keyword evidence="21" id="KW-1185">Reference proteome</keyword>
<dbReference type="GO" id="GO:0008021">
    <property type="term" value="C:synaptic vesicle"/>
    <property type="evidence" value="ECO:0007669"/>
    <property type="project" value="UniProtKB-SubCell"/>
</dbReference>
<dbReference type="Proteomes" id="UP000192578">
    <property type="component" value="Unassembled WGS sequence"/>
</dbReference>
<keyword evidence="13" id="KW-0333">Golgi apparatus</keyword>
<evidence type="ECO:0000256" key="14">
    <source>
        <dbReference type="ARBA" id="ARBA00023136"/>
    </source>
</evidence>
<evidence type="ECO:0000256" key="13">
    <source>
        <dbReference type="ARBA" id="ARBA00023034"/>
    </source>
</evidence>
<comment type="caution">
    <text evidence="20">The sequence shown here is derived from an EMBL/GenBank/DDBJ whole genome shotgun (WGS) entry which is preliminary data.</text>
</comment>
<dbReference type="Pfam" id="PF05915">
    <property type="entry name" value="TMEM_230_134"/>
    <property type="match status" value="1"/>
</dbReference>
<evidence type="ECO:0000256" key="9">
    <source>
        <dbReference type="ARBA" id="ARBA00022692"/>
    </source>
</evidence>
<keyword evidence="9 19" id="KW-0812">Transmembrane</keyword>
<dbReference type="PANTHER" id="PTHR15664">
    <property type="entry name" value="C20ORF30 PROTEIN"/>
    <property type="match status" value="1"/>
</dbReference>
<feature type="transmembrane region" description="Helical" evidence="19">
    <location>
        <begin position="61"/>
        <end position="82"/>
    </location>
</feature>
<feature type="transmembrane region" description="Helical" evidence="19">
    <location>
        <begin position="94"/>
        <end position="114"/>
    </location>
</feature>
<evidence type="ECO:0000256" key="5">
    <source>
        <dbReference type="ARBA" id="ARBA00004419"/>
    </source>
</evidence>
<keyword evidence="12" id="KW-0770">Synapse</keyword>
<dbReference type="GO" id="GO:0005794">
    <property type="term" value="C:Golgi apparatus"/>
    <property type="evidence" value="ECO:0007669"/>
    <property type="project" value="UniProtKB-SubCell"/>
</dbReference>
<dbReference type="EMBL" id="MTYJ01000049">
    <property type="protein sequence ID" value="OQV18463.1"/>
    <property type="molecule type" value="Genomic_DNA"/>
</dbReference>
<evidence type="ECO:0000256" key="1">
    <source>
        <dbReference type="ARBA" id="ARBA00004141"/>
    </source>
</evidence>
<reference evidence="21" key="1">
    <citation type="submission" date="2017-01" db="EMBL/GenBank/DDBJ databases">
        <title>Comparative genomics of anhydrobiosis in the tardigrade Hypsibius dujardini.</title>
        <authorList>
            <person name="Yoshida Y."/>
            <person name="Koutsovoulos G."/>
            <person name="Laetsch D."/>
            <person name="Stevens L."/>
            <person name="Kumar S."/>
            <person name="Horikawa D."/>
            <person name="Ishino K."/>
            <person name="Komine S."/>
            <person name="Tomita M."/>
            <person name="Blaxter M."/>
            <person name="Arakawa K."/>
        </authorList>
    </citation>
    <scope>NUCLEOTIDE SEQUENCE [LARGE SCALE GENOMIC DNA]</scope>
    <source>
        <strain evidence="21">Z151</strain>
    </source>
</reference>
<feature type="region of interest" description="Disordered" evidence="18">
    <location>
        <begin position="197"/>
        <end position="223"/>
    </location>
</feature>
<comment type="subcellular location">
    <subcellularLocation>
        <location evidence="5">Cytoplasmic vesicle</location>
        <location evidence="5">Autophagosome</location>
    </subcellularLocation>
    <subcellularLocation>
        <location evidence="3">Cytoplasmic vesicle</location>
        <location evidence="3">Secretory vesicle</location>
        <location evidence="3">Synaptic vesicle</location>
    </subcellularLocation>
    <subcellularLocation>
        <location evidence="4">Early endosome</location>
    </subcellularLocation>
    <subcellularLocation>
        <location evidence="6">Golgi apparatus</location>
        <location evidence="6">trans-Golgi network</location>
    </subcellularLocation>
    <subcellularLocation>
        <location evidence="7">Late endosome</location>
    </subcellularLocation>
    <subcellularLocation>
        <location evidence="1">Membrane</location>
        <topology evidence="1">Multi-pass membrane protein</topology>
    </subcellularLocation>
    <subcellularLocation>
        <location evidence="2">Recycling endosome</location>
    </subcellularLocation>
</comment>
<feature type="compositionally biased region" description="Acidic residues" evidence="18">
    <location>
        <begin position="201"/>
        <end position="215"/>
    </location>
</feature>
<evidence type="ECO:0000256" key="10">
    <source>
        <dbReference type="ARBA" id="ARBA00022753"/>
    </source>
</evidence>
<dbReference type="GO" id="GO:0005776">
    <property type="term" value="C:autophagosome"/>
    <property type="evidence" value="ECO:0007669"/>
    <property type="project" value="UniProtKB-SubCell"/>
</dbReference>
<dbReference type="GO" id="GO:0005770">
    <property type="term" value="C:late endosome"/>
    <property type="evidence" value="ECO:0007669"/>
    <property type="project" value="UniProtKB-SubCell"/>
</dbReference>
<name>A0A1W0WTJ0_HYPEX</name>
<evidence type="ECO:0000256" key="17">
    <source>
        <dbReference type="ARBA" id="ARBA00024088"/>
    </source>
</evidence>
<evidence type="ECO:0000256" key="18">
    <source>
        <dbReference type="SAM" id="MobiDB-lite"/>
    </source>
</evidence>
<evidence type="ECO:0000256" key="12">
    <source>
        <dbReference type="ARBA" id="ARBA00023018"/>
    </source>
</evidence>
<evidence type="ECO:0000256" key="8">
    <source>
        <dbReference type="ARBA" id="ARBA00007743"/>
    </source>
</evidence>
<evidence type="ECO:0000256" key="2">
    <source>
        <dbReference type="ARBA" id="ARBA00004172"/>
    </source>
</evidence>
<comment type="function">
    <text evidence="16">Involved in trafficking and recycling of synaptic vesicles.</text>
</comment>
<gene>
    <name evidence="20" type="ORF">BV898_07472</name>
</gene>
<evidence type="ECO:0000313" key="21">
    <source>
        <dbReference type="Proteomes" id="UP000192578"/>
    </source>
</evidence>
<evidence type="ECO:0000256" key="4">
    <source>
        <dbReference type="ARBA" id="ARBA00004412"/>
    </source>
</evidence>
<evidence type="ECO:0000256" key="6">
    <source>
        <dbReference type="ARBA" id="ARBA00004601"/>
    </source>
</evidence>
<evidence type="ECO:0000256" key="3">
    <source>
        <dbReference type="ARBA" id="ARBA00004234"/>
    </source>
</evidence>
<keyword evidence="11 19" id="KW-1133">Transmembrane helix</keyword>
<dbReference type="PANTHER" id="PTHR15664:SF6">
    <property type="entry name" value="TRANSMEMBRANE PROTEIN 230"/>
    <property type="match status" value="1"/>
</dbReference>
<evidence type="ECO:0000256" key="11">
    <source>
        <dbReference type="ARBA" id="ARBA00022989"/>
    </source>
</evidence>
<comment type="similarity">
    <text evidence="8">Belongs to the TMEM134/TMEM230 family.</text>
</comment>
<dbReference type="AlphaFoldDB" id="A0A1W0WTJ0"/>
<evidence type="ECO:0000256" key="19">
    <source>
        <dbReference type="SAM" id="Phobius"/>
    </source>
</evidence>
<evidence type="ECO:0000256" key="15">
    <source>
        <dbReference type="ARBA" id="ARBA00023329"/>
    </source>
</evidence>